<dbReference type="NCBIfam" id="TIGR00756">
    <property type="entry name" value="PPR"/>
    <property type="match status" value="7"/>
</dbReference>
<dbReference type="PANTHER" id="PTHR47926">
    <property type="entry name" value="PENTATRICOPEPTIDE REPEAT-CONTAINING PROTEIN"/>
    <property type="match status" value="1"/>
</dbReference>
<keyword evidence="5" id="KW-1185">Reference proteome</keyword>
<dbReference type="FunFam" id="1.25.40.10:FF:000348">
    <property type="entry name" value="Pentatricopeptide repeat-containing protein chloroplastic"/>
    <property type="match status" value="1"/>
</dbReference>
<sequence length="635" mass="70125">MPAPSAGGASRHVRELLRRCGSVRRINQLHAHLVVHGCLAVDAAVASQILASYCAFPGGLCYARHLFDGIPDPDRFMYNCLVRAYCNSHCPQEALRLHRGMIGRGILPNEFTLPFVLKACARAQTWGHGMATHGVVVKLGFVGQVFVGNALLHCYALAGSLEDSRRFFDEMVDRNVVSWNSMINGYAQAGKTREACSLFGGMRRHGILADEFTLVSLLFACSVEGNLEFGKLLHCHLLVSGCPADLILGNALVDMYGKCGNLLMARTCFDMMPIKNVVSWTSMLCALAKHGFVDAARDWFEQMPEKSIVSWNAMISCYVQGGRCRDALDLYNHMKSLGLTPDEFTLAAVLSACGQHGDLASGKMIHDYIRARVNNPGVALFNSLLDMYARCGQVETAISLFSKMPSKNVISWNTIIGALAMHGRAQDALMFFRSMVSDSFSPDEITFVAILSACSHGCLLEAGQYYFQAMRHVYNVKPDLEHYTCMVDLLGRGGLLAKAVDLIKDMPVKPDVVVWGALLGACRIHGQIHIGKQVIKQLLELEGMSGGLFVLISNLLYETHQWEDMKKLRKLMREWGTKKDMGVSSVETNDSVHEFGVEDIRHEGSAEMYASVDRLPHHLIFPHPLAVPPELLDVE</sequence>
<dbReference type="Proteomes" id="UP000032180">
    <property type="component" value="Chromosome 9"/>
</dbReference>
<dbReference type="InterPro" id="IPR011990">
    <property type="entry name" value="TPR-like_helical_dom_sf"/>
</dbReference>
<dbReference type="EnsemblPlants" id="LPERR09G14980.1">
    <property type="protein sequence ID" value="LPERR09G14980.1"/>
    <property type="gene ID" value="LPERR09G14980"/>
</dbReference>
<feature type="repeat" description="PPR" evidence="3">
    <location>
        <begin position="74"/>
        <end position="108"/>
    </location>
</feature>
<protein>
    <recommendedName>
        <fullName evidence="6">Pentatricopeptide repeat-containing protein</fullName>
    </recommendedName>
</protein>
<keyword evidence="2" id="KW-0809">Transit peptide</keyword>
<dbReference type="InterPro" id="IPR046848">
    <property type="entry name" value="E_motif"/>
</dbReference>
<dbReference type="PROSITE" id="PS51375">
    <property type="entry name" value="PPR"/>
    <property type="match status" value="6"/>
</dbReference>
<feature type="repeat" description="PPR" evidence="3">
    <location>
        <begin position="408"/>
        <end position="442"/>
    </location>
</feature>
<dbReference type="FunFam" id="1.25.40.10:FF:000470">
    <property type="entry name" value="Pentatricopeptide repeat-containing protein At5g66520"/>
    <property type="match status" value="1"/>
</dbReference>
<accession>A0A0D9XGK4</accession>
<dbReference type="Pfam" id="PF20431">
    <property type="entry name" value="E_motif"/>
    <property type="match status" value="1"/>
</dbReference>
<dbReference type="GO" id="GO:0009451">
    <property type="term" value="P:RNA modification"/>
    <property type="evidence" value="ECO:0007669"/>
    <property type="project" value="InterPro"/>
</dbReference>
<evidence type="ECO:0000313" key="5">
    <source>
        <dbReference type="Proteomes" id="UP000032180"/>
    </source>
</evidence>
<feature type="repeat" description="PPR" evidence="3">
    <location>
        <begin position="307"/>
        <end position="341"/>
    </location>
</feature>
<dbReference type="InterPro" id="IPR002885">
    <property type="entry name" value="PPR_rpt"/>
</dbReference>
<dbReference type="InterPro" id="IPR046960">
    <property type="entry name" value="PPR_At4g14850-like_plant"/>
</dbReference>
<reference evidence="4" key="3">
    <citation type="submission" date="2015-04" db="UniProtKB">
        <authorList>
            <consortium name="EnsemblPlants"/>
        </authorList>
    </citation>
    <scope>IDENTIFICATION</scope>
</reference>
<dbReference type="PANTHER" id="PTHR47926:SF528">
    <property type="entry name" value="PENTATRICOPEPTIDE REPEAT-CONTAINING PROTEIN"/>
    <property type="match status" value="1"/>
</dbReference>
<evidence type="ECO:0000313" key="4">
    <source>
        <dbReference type="EnsemblPlants" id="LPERR09G14980.1"/>
    </source>
</evidence>
<dbReference type="AlphaFoldDB" id="A0A0D9XGK4"/>
<dbReference type="eggNOG" id="KOG4197">
    <property type="taxonomic scope" value="Eukaryota"/>
</dbReference>
<keyword evidence="1" id="KW-0677">Repeat</keyword>
<dbReference type="Pfam" id="PF13041">
    <property type="entry name" value="PPR_2"/>
    <property type="match status" value="4"/>
</dbReference>
<organism evidence="4 5">
    <name type="scientific">Leersia perrieri</name>
    <dbReference type="NCBI Taxonomy" id="77586"/>
    <lineage>
        <taxon>Eukaryota</taxon>
        <taxon>Viridiplantae</taxon>
        <taxon>Streptophyta</taxon>
        <taxon>Embryophyta</taxon>
        <taxon>Tracheophyta</taxon>
        <taxon>Spermatophyta</taxon>
        <taxon>Magnoliopsida</taxon>
        <taxon>Liliopsida</taxon>
        <taxon>Poales</taxon>
        <taxon>Poaceae</taxon>
        <taxon>BOP clade</taxon>
        <taxon>Oryzoideae</taxon>
        <taxon>Oryzeae</taxon>
        <taxon>Oryzinae</taxon>
        <taxon>Leersia</taxon>
    </lineage>
</organism>
<evidence type="ECO:0000256" key="2">
    <source>
        <dbReference type="ARBA" id="ARBA00022946"/>
    </source>
</evidence>
<dbReference type="FunFam" id="1.25.40.10:FF:001079">
    <property type="entry name" value="Pentatricopeptide repeat-containing protein At2g17210"/>
    <property type="match status" value="1"/>
</dbReference>
<evidence type="ECO:0000256" key="3">
    <source>
        <dbReference type="PROSITE-ProRule" id="PRU00708"/>
    </source>
</evidence>
<dbReference type="Gene3D" id="1.25.40.10">
    <property type="entry name" value="Tetratricopeptide repeat domain"/>
    <property type="match status" value="5"/>
</dbReference>
<dbReference type="Pfam" id="PF01535">
    <property type="entry name" value="PPR"/>
    <property type="match status" value="2"/>
</dbReference>
<feature type="repeat" description="PPR" evidence="3">
    <location>
        <begin position="175"/>
        <end position="209"/>
    </location>
</feature>
<evidence type="ECO:0008006" key="6">
    <source>
        <dbReference type="Google" id="ProtNLM"/>
    </source>
</evidence>
<proteinExistence type="predicted"/>
<evidence type="ECO:0000256" key="1">
    <source>
        <dbReference type="ARBA" id="ARBA00022737"/>
    </source>
</evidence>
<dbReference type="Gramene" id="LPERR09G14980.1">
    <property type="protein sequence ID" value="LPERR09G14980.1"/>
    <property type="gene ID" value="LPERR09G14980"/>
</dbReference>
<name>A0A0D9XGK4_9ORYZ</name>
<reference evidence="4 5" key="1">
    <citation type="submission" date="2012-08" db="EMBL/GenBank/DDBJ databases">
        <title>Oryza genome evolution.</title>
        <authorList>
            <person name="Wing R.A."/>
        </authorList>
    </citation>
    <scope>NUCLEOTIDE SEQUENCE</scope>
</reference>
<feature type="repeat" description="PPR" evidence="3">
    <location>
        <begin position="276"/>
        <end position="306"/>
    </location>
</feature>
<reference evidence="5" key="2">
    <citation type="submission" date="2013-12" db="EMBL/GenBank/DDBJ databases">
        <authorList>
            <person name="Yu Y."/>
            <person name="Lee S."/>
            <person name="de Baynast K."/>
            <person name="Wissotski M."/>
            <person name="Liu L."/>
            <person name="Talag J."/>
            <person name="Goicoechea J."/>
            <person name="Angelova A."/>
            <person name="Jetty R."/>
            <person name="Kudrna D."/>
            <person name="Golser W."/>
            <person name="Rivera L."/>
            <person name="Zhang J."/>
            <person name="Wing R."/>
        </authorList>
    </citation>
    <scope>NUCLEOTIDE SEQUENCE</scope>
</reference>
<dbReference type="GO" id="GO:0003723">
    <property type="term" value="F:RNA binding"/>
    <property type="evidence" value="ECO:0007669"/>
    <property type="project" value="InterPro"/>
</dbReference>
<dbReference type="STRING" id="77586.A0A0D9XGK4"/>
<feature type="repeat" description="PPR" evidence="3">
    <location>
        <begin position="377"/>
        <end position="407"/>
    </location>
</feature>
<dbReference type="HOGENOM" id="CLU_002706_0_2_1"/>